<evidence type="ECO:0000256" key="3">
    <source>
        <dbReference type="ARBA" id="ARBA00022692"/>
    </source>
</evidence>
<keyword evidence="8" id="KW-1185">Reference proteome</keyword>
<dbReference type="Pfam" id="PF04011">
    <property type="entry name" value="LemA"/>
    <property type="match status" value="1"/>
</dbReference>
<keyword evidence="4 6" id="KW-1133">Transmembrane helix</keyword>
<organism evidence="7 8">
    <name type="scientific">Empedobacter stercoris</name>
    <dbReference type="NCBI Taxonomy" id="1628248"/>
    <lineage>
        <taxon>Bacteria</taxon>
        <taxon>Pseudomonadati</taxon>
        <taxon>Bacteroidota</taxon>
        <taxon>Flavobacteriia</taxon>
        <taxon>Flavobacteriales</taxon>
        <taxon>Weeksellaceae</taxon>
        <taxon>Empedobacter</taxon>
    </lineage>
</organism>
<dbReference type="Proteomes" id="UP000580344">
    <property type="component" value="Unassembled WGS sequence"/>
</dbReference>
<evidence type="ECO:0000256" key="1">
    <source>
        <dbReference type="ARBA" id="ARBA00004167"/>
    </source>
</evidence>
<accession>A0ABX1WK81</accession>
<evidence type="ECO:0000313" key="8">
    <source>
        <dbReference type="Proteomes" id="UP000580344"/>
    </source>
</evidence>
<evidence type="ECO:0000256" key="4">
    <source>
        <dbReference type="ARBA" id="ARBA00022989"/>
    </source>
</evidence>
<keyword evidence="5 6" id="KW-0472">Membrane</keyword>
<sequence>MKNKGCLIGGGALVGIIVIIGLWLMSVYNGLVPMQENVKSQWSNVENTYQKRSDLVNQLVGTVKGAANYEKETLTAVIDARAKATSNQIKIDDPNQLTQENISKFQAAQDQLGSTLSRLLVSVERYPELKAVTGFTNLQASIESMEQEVLFERKKYNEAAKVYNTKIKTFPTNMMAGIVGFTEKGYFEAAAGTENAPTIDFSK</sequence>
<dbReference type="InterPro" id="IPR023353">
    <property type="entry name" value="LemA-like_dom_sf"/>
</dbReference>
<comment type="subcellular location">
    <subcellularLocation>
        <location evidence="1">Membrane</location>
        <topology evidence="1">Single-pass membrane protein</topology>
    </subcellularLocation>
</comment>
<dbReference type="RefSeq" id="WP_171622406.1">
    <property type="nucleotide sequence ID" value="NZ_CBCRZD010000001.1"/>
</dbReference>
<reference evidence="7 8" key="1">
    <citation type="submission" date="2020-05" db="EMBL/GenBank/DDBJ databases">
        <title>Tigecycline resistant gene in Empedobacter stercoris.</title>
        <authorList>
            <person name="Chen Y."/>
            <person name="Cheng Y."/>
            <person name="Zhou K."/>
        </authorList>
    </citation>
    <scope>NUCLEOTIDE SEQUENCE [LARGE SCALE GENOMIC DNA]</scope>
    <source>
        <strain evidence="7 8">ES202</strain>
    </source>
</reference>
<evidence type="ECO:0000313" key="7">
    <source>
        <dbReference type="EMBL" id="NOJ75081.1"/>
    </source>
</evidence>
<dbReference type="InterPro" id="IPR007156">
    <property type="entry name" value="MamQ_LemA"/>
</dbReference>
<comment type="caution">
    <text evidence="7">The sequence shown here is derived from an EMBL/GenBank/DDBJ whole genome shotgun (WGS) entry which is preliminary data.</text>
</comment>
<evidence type="ECO:0000256" key="6">
    <source>
        <dbReference type="SAM" id="Phobius"/>
    </source>
</evidence>
<proteinExistence type="inferred from homology"/>
<dbReference type="PANTHER" id="PTHR34478:SF2">
    <property type="entry name" value="MEMBRANE PROTEIN"/>
    <property type="match status" value="1"/>
</dbReference>
<dbReference type="EMBL" id="JABFOQ010000006">
    <property type="protein sequence ID" value="NOJ75081.1"/>
    <property type="molecule type" value="Genomic_DNA"/>
</dbReference>
<evidence type="ECO:0000256" key="5">
    <source>
        <dbReference type="ARBA" id="ARBA00023136"/>
    </source>
</evidence>
<dbReference type="Gene3D" id="1.20.1440.20">
    <property type="entry name" value="LemA-like domain"/>
    <property type="match status" value="1"/>
</dbReference>
<gene>
    <name evidence="7" type="ORF">HMH06_04375</name>
</gene>
<comment type="similarity">
    <text evidence="2">Belongs to the LemA family.</text>
</comment>
<feature type="transmembrane region" description="Helical" evidence="6">
    <location>
        <begin position="7"/>
        <end position="28"/>
    </location>
</feature>
<protein>
    <submittedName>
        <fullName evidence="7">LemA family protein</fullName>
    </submittedName>
</protein>
<evidence type="ECO:0000256" key="2">
    <source>
        <dbReference type="ARBA" id="ARBA00008854"/>
    </source>
</evidence>
<name>A0ABX1WK81_9FLAO</name>
<keyword evidence="3 6" id="KW-0812">Transmembrane</keyword>
<dbReference type="SUPFAM" id="SSF140478">
    <property type="entry name" value="LemA-like"/>
    <property type="match status" value="1"/>
</dbReference>
<dbReference type="PANTHER" id="PTHR34478">
    <property type="entry name" value="PROTEIN LEMA"/>
    <property type="match status" value="1"/>
</dbReference>